<feature type="compositionally biased region" description="Basic and acidic residues" evidence="1">
    <location>
        <begin position="10"/>
        <end position="43"/>
    </location>
</feature>
<dbReference type="EMBL" id="BPLR01010040">
    <property type="protein sequence ID" value="GIY36394.1"/>
    <property type="molecule type" value="Genomic_DNA"/>
</dbReference>
<protein>
    <submittedName>
        <fullName evidence="2">Uncharacterized protein</fullName>
    </submittedName>
</protein>
<evidence type="ECO:0000313" key="2">
    <source>
        <dbReference type="EMBL" id="GIY36394.1"/>
    </source>
</evidence>
<feature type="region of interest" description="Disordered" evidence="1">
    <location>
        <begin position="1"/>
        <end position="55"/>
    </location>
</feature>
<evidence type="ECO:0000256" key="1">
    <source>
        <dbReference type="SAM" id="MobiDB-lite"/>
    </source>
</evidence>
<organism evidence="2 3">
    <name type="scientific">Caerostris extrusa</name>
    <name type="common">Bark spider</name>
    <name type="synonym">Caerostris bankana</name>
    <dbReference type="NCBI Taxonomy" id="172846"/>
    <lineage>
        <taxon>Eukaryota</taxon>
        <taxon>Metazoa</taxon>
        <taxon>Ecdysozoa</taxon>
        <taxon>Arthropoda</taxon>
        <taxon>Chelicerata</taxon>
        <taxon>Arachnida</taxon>
        <taxon>Araneae</taxon>
        <taxon>Araneomorphae</taxon>
        <taxon>Entelegynae</taxon>
        <taxon>Araneoidea</taxon>
        <taxon>Araneidae</taxon>
        <taxon>Caerostris</taxon>
    </lineage>
</organism>
<sequence>MVKGHTQKNRMKEEGGRVEEKKIQSAHLQERKMKEKKNLEHKRFSSPSCNDACSSVVVHPPPLALNRYYILKVEFRRESEKGVARGWQSLRGTKKQMDTKNRQFLQG</sequence>
<keyword evidence="3" id="KW-1185">Reference proteome</keyword>
<reference evidence="2 3" key="1">
    <citation type="submission" date="2021-06" db="EMBL/GenBank/DDBJ databases">
        <title>Caerostris extrusa draft genome.</title>
        <authorList>
            <person name="Kono N."/>
            <person name="Arakawa K."/>
        </authorList>
    </citation>
    <scope>NUCLEOTIDE SEQUENCE [LARGE SCALE GENOMIC DNA]</scope>
</reference>
<evidence type="ECO:0000313" key="3">
    <source>
        <dbReference type="Proteomes" id="UP001054945"/>
    </source>
</evidence>
<proteinExistence type="predicted"/>
<dbReference type="Proteomes" id="UP001054945">
    <property type="component" value="Unassembled WGS sequence"/>
</dbReference>
<name>A0AAV4SR02_CAEEX</name>
<dbReference type="AlphaFoldDB" id="A0AAV4SR02"/>
<comment type="caution">
    <text evidence="2">The sequence shown here is derived from an EMBL/GenBank/DDBJ whole genome shotgun (WGS) entry which is preliminary data.</text>
</comment>
<accession>A0AAV4SR02</accession>
<gene>
    <name evidence="2" type="ORF">CEXT_46391</name>
</gene>